<sequence>MNYDFFSRKGIRRKQRNVRPLALFVSRKGAKQQGNVRYLLLLVWLTGMAACQKAGFSYDNVIDDQQTDYILTDTLSVAMKTIRYDSVPTSGTGMLLVGTQSDPYLGAVTAGSYFQLIQPSGANIPVNGSGFDSLRLLLRPTGYIAGDSLQPQSLQVYRVTQTIQFAKTFYNLYNNSNFATENTPLGTFTGIVRPKTDKTVRIPLSDALGNQLFTLLRDKKPEMSAGPNFLDFFRGLKIVPGPGSASLMTFMAQDTSLTMRLYYHINEIIPTAKYVDFKMNASELQFNQISVNRTGTPLAQLQGTVKELPSSATGNMSFTQSLTGVGTRIDLPYLKNMSQLGQFFKIMKVILTVYPAAGTFNGSSQIPANLALCQVDKTNTVTDTLAYGSLAVDNMYNENTYYTYDITNYCNTQLTADATALRGLLLTTPGGSGRNSLDRLVINDQQVPKKKIKIQVYYLLYK</sequence>
<reference evidence="2" key="1">
    <citation type="submission" date="2017-02" db="EMBL/GenBank/DDBJ databases">
        <authorList>
            <person name="Varghese N."/>
            <person name="Submissions S."/>
        </authorList>
    </citation>
    <scope>NUCLEOTIDE SEQUENCE [LARGE SCALE GENOMIC DNA]</scope>
    <source>
        <strain evidence="2">DSM 22224</strain>
    </source>
</reference>
<dbReference type="InterPro" id="IPR025366">
    <property type="entry name" value="DUF4270"/>
</dbReference>
<dbReference type="Pfam" id="PF14092">
    <property type="entry name" value="DUF4270"/>
    <property type="match status" value="1"/>
</dbReference>
<evidence type="ECO:0008006" key="3">
    <source>
        <dbReference type="Google" id="ProtNLM"/>
    </source>
</evidence>
<evidence type="ECO:0000313" key="2">
    <source>
        <dbReference type="Proteomes" id="UP000190367"/>
    </source>
</evidence>
<organism evidence="1 2">
    <name type="scientific">Chitinophaga eiseniae</name>
    <dbReference type="NCBI Taxonomy" id="634771"/>
    <lineage>
        <taxon>Bacteria</taxon>
        <taxon>Pseudomonadati</taxon>
        <taxon>Bacteroidota</taxon>
        <taxon>Chitinophagia</taxon>
        <taxon>Chitinophagales</taxon>
        <taxon>Chitinophagaceae</taxon>
        <taxon>Chitinophaga</taxon>
    </lineage>
</organism>
<dbReference type="Proteomes" id="UP000190367">
    <property type="component" value="Unassembled WGS sequence"/>
</dbReference>
<proteinExistence type="predicted"/>
<accession>A0A1T4L7G8</accession>
<name>A0A1T4L7G8_9BACT</name>
<gene>
    <name evidence="1" type="ORF">SAMN04488128_101513</name>
</gene>
<keyword evidence="2" id="KW-1185">Reference proteome</keyword>
<protein>
    <recommendedName>
        <fullName evidence="3">DUF4270 domain-containing protein</fullName>
    </recommendedName>
</protein>
<dbReference type="STRING" id="634771.SAMN04488128_101513"/>
<dbReference type="AlphaFoldDB" id="A0A1T4L7G8"/>
<evidence type="ECO:0000313" key="1">
    <source>
        <dbReference type="EMBL" id="SJZ50568.1"/>
    </source>
</evidence>
<dbReference type="EMBL" id="FUWZ01000001">
    <property type="protein sequence ID" value="SJZ50568.1"/>
    <property type="molecule type" value="Genomic_DNA"/>
</dbReference>